<dbReference type="Proteomes" id="UP000245370">
    <property type="component" value="Unassembled WGS sequence"/>
</dbReference>
<feature type="transmembrane region" description="Helical" evidence="1">
    <location>
        <begin position="173"/>
        <end position="193"/>
    </location>
</feature>
<feature type="transmembrane region" description="Helical" evidence="1">
    <location>
        <begin position="141"/>
        <end position="161"/>
    </location>
</feature>
<comment type="caution">
    <text evidence="3">The sequence shown here is derived from an EMBL/GenBank/DDBJ whole genome shotgun (WGS) entry which is preliminary data.</text>
</comment>
<dbReference type="PANTHER" id="PTHR35793:SF2">
    <property type="entry name" value="INNER MEMBRANE PROTEIN YJIG"/>
    <property type="match status" value="1"/>
</dbReference>
<dbReference type="AlphaFoldDB" id="A0A2U2XGE5"/>
<organism evidence="3 4">
    <name type="scientific">Brumimicrobium oceani</name>
    <dbReference type="NCBI Taxonomy" id="2100725"/>
    <lineage>
        <taxon>Bacteria</taxon>
        <taxon>Pseudomonadati</taxon>
        <taxon>Bacteroidota</taxon>
        <taxon>Flavobacteriia</taxon>
        <taxon>Flavobacteriales</taxon>
        <taxon>Crocinitomicaceae</taxon>
        <taxon>Brumimicrobium</taxon>
    </lineage>
</organism>
<reference evidence="3 4" key="1">
    <citation type="submission" date="2018-05" db="EMBL/GenBank/DDBJ databases">
        <title>Brumimicrobium oceani sp. nov., isolated from coastal sediment.</title>
        <authorList>
            <person name="Kou Y."/>
        </authorList>
    </citation>
    <scope>NUCLEOTIDE SEQUENCE [LARGE SCALE GENOMIC DNA]</scope>
    <source>
        <strain evidence="3 4">C305</strain>
    </source>
</reference>
<feature type="domain" description="Nucleoside transporter/FeoB GTPase Gate" evidence="2">
    <location>
        <begin position="53"/>
        <end position="158"/>
    </location>
</feature>
<dbReference type="OrthoDB" id="9805623at2"/>
<feature type="transmembrane region" description="Helical" evidence="1">
    <location>
        <begin position="205"/>
        <end position="224"/>
    </location>
</feature>
<gene>
    <name evidence="3" type="ORF">DIT68_00515</name>
</gene>
<dbReference type="RefSeq" id="WP_109357862.1">
    <property type="nucleotide sequence ID" value="NZ_QFRJ01000001.1"/>
</dbReference>
<protein>
    <recommendedName>
        <fullName evidence="2">Nucleoside transporter/FeoB GTPase Gate domain-containing protein</fullName>
    </recommendedName>
</protein>
<feature type="transmembrane region" description="Helical" evidence="1">
    <location>
        <begin position="274"/>
        <end position="292"/>
    </location>
</feature>
<keyword evidence="4" id="KW-1185">Reference proteome</keyword>
<dbReference type="GO" id="GO:0005886">
    <property type="term" value="C:plasma membrane"/>
    <property type="evidence" value="ECO:0007669"/>
    <property type="project" value="TreeGrafter"/>
</dbReference>
<proteinExistence type="predicted"/>
<feature type="transmembrane region" description="Helical" evidence="1">
    <location>
        <begin position="385"/>
        <end position="409"/>
    </location>
</feature>
<keyword evidence="1" id="KW-1133">Transmembrane helix</keyword>
<keyword evidence="1" id="KW-0472">Membrane</keyword>
<evidence type="ECO:0000256" key="1">
    <source>
        <dbReference type="SAM" id="Phobius"/>
    </source>
</evidence>
<evidence type="ECO:0000259" key="2">
    <source>
        <dbReference type="Pfam" id="PF07670"/>
    </source>
</evidence>
<dbReference type="PIRSF" id="PIRSF036542">
    <property type="entry name" value="SpmA_SpmB"/>
    <property type="match status" value="1"/>
</dbReference>
<evidence type="ECO:0000313" key="3">
    <source>
        <dbReference type="EMBL" id="PWH86781.1"/>
    </source>
</evidence>
<reference evidence="3 4" key="2">
    <citation type="submission" date="2018-05" db="EMBL/GenBank/DDBJ databases">
        <authorList>
            <person name="Lanie J.A."/>
            <person name="Ng W.-L."/>
            <person name="Kazmierczak K.M."/>
            <person name="Andrzejewski T.M."/>
            <person name="Davidsen T.M."/>
            <person name="Wayne K.J."/>
            <person name="Tettelin H."/>
            <person name="Glass J.I."/>
            <person name="Rusch D."/>
            <person name="Podicherti R."/>
            <person name="Tsui H.-C.T."/>
            <person name="Winkler M.E."/>
        </authorList>
    </citation>
    <scope>NUCLEOTIDE SEQUENCE [LARGE SCALE GENOMIC DNA]</scope>
    <source>
        <strain evidence="3 4">C305</strain>
    </source>
</reference>
<dbReference type="Pfam" id="PF07670">
    <property type="entry name" value="Gate"/>
    <property type="match status" value="1"/>
</dbReference>
<dbReference type="PANTHER" id="PTHR35793">
    <property type="entry name" value="INNER MEMBRANE PROTEIN YJIG"/>
    <property type="match status" value="1"/>
</dbReference>
<name>A0A2U2XGE5_9FLAO</name>
<keyword evidence="1" id="KW-0812">Transmembrane</keyword>
<accession>A0A2U2XGE5</accession>
<sequence length="410" mass="43856">MLLNRLWIGLFFSALAVGLGKLIFFGDMLIFKEMVDALFESAELAFKIALFLTGALCLWMGFMEIGEKGGAINALTRLVAPLFGKLFPDVPKDHPAVGSMMMNFSANMLGLDNAATPLGLKAMGQLQELNPKKDTASNAQIMFLVMNTSGLTIIPVSILAYRSGAGSVSPSEVFLPILISTFFASLVGLFVVAFKQKINLLNKTVLAYLGTLTALIVGLLIWLYNNPDMVEPVSSVGGNLLLFSVIITFLGLGIRKKINVYEVFIDGAKGGFDVAIKIVPYLVAILVAIGVFKASGAMEILFDGIRLLLIQASVTNTEFIEALPTAFMKPFSGGAARGMMLETFATHGVDSFIGKMAATFQGSTETTFYVLAVYFGSVGIKKTRYAAGAGLIADAAGIIAAIFISFLFYT</sequence>
<dbReference type="EMBL" id="QFRJ01000001">
    <property type="protein sequence ID" value="PWH86781.1"/>
    <property type="molecule type" value="Genomic_DNA"/>
</dbReference>
<feature type="transmembrane region" description="Helical" evidence="1">
    <location>
        <begin position="44"/>
        <end position="62"/>
    </location>
</feature>
<dbReference type="InterPro" id="IPR011642">
    <property type="entry name" value="Gate_dom"/>
</dbReference>
<dbReference type="InterPro" id="IPR011415">
    <property type="entry name" value="SpmA_SpmB"/>
</dbReference>
<dbReference type="InterPro" id="IPR052549">
    <property type="entry name" value="SpmB"/>
</dbReference>
<feature type="transmembrane region" description="Helical" evidence="1">
    <location>
        <begin position="236"/>
        <end position="254"/>
    </location>
</feature>
<evidence type="ECO:0000313" key="4">
    <source>
        <dbReference type="Proteomes" id="UP000245370"/>
    </source>
</evidence>